<protein>
    <recommendedName>
        <fullName evidence="4">Metal-dependent hydrolase</fullName>
    </recommendedName>
</protein>
<feature type="transmembrane region" description="Helical" evidence="1">
    <location>
        <begin position="54"/>
        <end position="75"/>
    </location>
</feature>
<gene>
    <name evidence="2" type="ORF">AUJ59_00205</name>
</gene>
<keyword evidence="1" id="KW-1133">Transmembrane helix</keyword>
<comment type="caution">
    <text evidence="2">The sequence shown here is derived from an EMBL/GenBank/DDBJ whole genome shotgun (WGS) entry which is preliminary data.</text>
</comment>
<feature type="transmembrane region" description="Helical" evidence="1">
    <location>
        <begin position="25"/>
        <end position="48"/>
    </location>
</feature>
<dbReference type="Proteomes" id="UP000183144">
    <property type="component" value="Unassembled WGS sequence"/>
</dbReference>
<name>A0A1J4RSK1_9BACT</name>
<proteinExistence type="predicted"/>
<sequence>MLPFGHSAVGYLISQAAKPKLKAGAVWLIVAAANVFDLDFLVLTALGIPGGRHHYYPGHTPLMGLIYWLVIYFIFRSKFSRRIFILVALALLSHLIIDDFSYWLTLIGLEKNVPSQINWLFPLTQKSALVEPLTNGDILRKYLIETPKLFYLEIMAVISALIAARIKK</sequence>
<keyword evidence="1" id="KW-0472">Membrane</keyword>
<accession>A0A1J4RSK1</accession>
<dbReference type="EMBL" id="MNUI01000005">
    <property type="protein sequence ID" value="OIN90008.1"/>
    <property type="molecule type" value="Genomic_DNA"/>
</dbReference>
<keyword evidence="1" id="KW-0812">Transmembrane</keyword>
<evidence type="ECO:0000256" key="1">
    <source>
        <dbReference type="SAM" id="Phobius"/>
    </source>
</evidence>
<evidence type="ECO:0008006" key="4">
    <source>
        <dbReference type="Google" id="ProtNLM"/>
    </source>
</evidence>
<dbReference type="Pfam" id="PF04307">
    <property type="entry name" value="YdjM"/>
    <property type="match status" value="1"/>
</dbReference>
<dbReference type="STRING" id="1805034.AUJ59_00205"/>
<dbReference type="AlphaFoldDB" id="A0A1J4RSK1"/>
<feature type="transmembrane region" description="Helical" evidence="1">
    <location>
        <begin position="149"/>
        <end position="166"/>
    </location>
</feature>
<evidence type="ECO:0000313" key="2">
    <source>
        <dbReference type="EMBL" id="OIN90008.1"/>
    </source>
</evidence>
<feature type="transmembrane region" description="Helical" evidence="1">
    <location>
        <begin position="82"/>
        <end position="104"/>
    </location>
</feature>
<dbReference type="InterPro" id="IPR007404">
    <property type="entry name" value="YdjM-like"/>
</dbReference>
<organism evidence="2 3">
    <name type="scientific">Candidatus Beckwithbacteria bacterium CG1_02_47_37</name>
    <dbReference type="NCBI Taxonomy" id="1805034"/>
    <lineage>
        <taxon>Bacteria</taxon>
        <taxon>Candidatus Beckwithiibacteriota</taxon>
    </lineage>
</organism>
<evidence type="ECO:0000313" key="3">
    <source>
        <dbReference type="Proteomes" id="UP000183144"/>
    </source>
</evidence>
<reference evidence="2 3" key="1">
    <citation type="journal article" date="2016" name="Environ. Microbiol.">
        <title>Genomic resolution of a cold subsurface aquifer community provides metabolic insights for novel microbes adapted to high CO concentrations.</title>
        <authorList>
            <person name="Probst A.J."/>
            <person name="Castelle C.J."/>
            <person name="Singh A."/>
            <person name="Brown C.T."/>
            <person name="Anantharaman K."/>
            <person name="Sharon I."/>
            <person name="Hug L.A."/>
            <person name="Burstein D."/>
            <person name="Emerson J.B."/>
            <person name="Thomas B.C."/>
            <person name="Banfield J.F."/>
        </authorList>
    </citation>
    <scope>NUCLEOTIDE SEQUENCE [LARGE SCALE GENOMIC DNA]</scope>
    <source>
        <strain evidence="2">CG1_02_47_37</strain>
    </source>
</reference>